<feature type="region of interest" description="Disordered" evidence="1">
    <location>
        <begin position="1"/>
        <end position="73"/>
    </location>
</feature>
<gene>
    <name evidence="3" type="primary">BnaC07g48450D</name>
    <name evidence="2" type="ORF">DARMORV10_C07P23910.1</name>
    <name evidence="3" type="ORF">GSBRNA2T00027502001</name>
</gene>
<name>A0A078J8E9_BRANA</name>
<dbReference type="STRING" id="3708.A0A078J8E9"/>
<accession>A0A078J8E9</accession>
<dbReference type="EMBL" id="LK033790">
    <property type="protein sequence ID" value="CDY59632.1"/>
    <property type="molecule type" value="Genomic_DNA"/>
</dbReference>
<organism evidence="3 4">
    <name type="scientific">Brassica napus</name>
    <name type="common">Rape</name>
    <dbReference type="NCBI Taxonomy" id="3708"/>
    <lineage>
        <taxon>Eukaryota</taxon>
        <taxon>Viridiplantae</taxon>
        <taxon>Streptophyta</taxon>
        <taxon>Embryophyta</taxon>
        <taxon>Tracheophyta</taxon>
        <taxon>Spermatophyta</taxon>
        <taxon>Magnoliopsida</taxon>
        <taxon>eudicotyledons</taxon>
        <taxon>Gunneridae</taxon>
        <taxon>Pentapetalae</taxon>
        <taxon>rosids</taxon>
        <taxon>malvids</taxon>
        <taxon>Brassicales</taxon>
        <taxon>Brassicaceae</taxon>
        <taxon>Brassiceae</taxon>
        <taxon>Brassica</taxon>
    </lineage>
</organism>
<dbReference type="Gramene" id="CDY59632">
    <property type="protein sequence ID" value="CDY59632"/>
    <property type="gene ID" value="GSBRNA2T00027502001"/>
</dbReference>
<reference evidence="3 4" key="1">
    <citation type="journal article" date="2014" name="Science">
        <title>Plant genetics. Early allopolyploid evolution in the post-Neolithic Brassica napus oilseed genome.</title>
        <authorList>
            <person name="Chalhoub B."/>
            <person name="Denoeud F."/>
            <person name="Liu S."/>
            <person name="Parkin I.A."/>
            <person name="Tang H."/>
            <person name="Wang X."/>
            <person name="Chiquet J."/>
            <person name="Belcram H."/>
            <person name="Tong C."/>
            <person name="Samans B."/>
            <person name="Correa M."/>
            <person name="Da Silva C."/>
            <person name="Just J."/>
            <person name="Falentin C."/>
            <person name="Koh C.S."/>
            <person name="Le Clainche I."/>
            <person name="Bernard M."/>
            <person name="Bento P."/>
            <person name="Noel B."/>
            <person name="Labadie K."/>
            <person name="Alberti A."/>
            <person name="Charles M."/>
            <person name="Arnaud D."/>
            <person name="Guo H."/>
            <person name="Daviaud C."/>
            <person name="Alamery S."/>
            <person name="Jabbari K."/>
            <person name="Zhao M."/>
            <person name="Edger P.P."/>
            <person name="Chelaifa H."/>
            <person name="Tack D."/>
            <person name="Lassalle G."/>
            <person name="Mestiri I."/>
            <person name="Schnel N."/>
            <person name="Le Paslier M.C."/>
            <person name="Fan G."/>
            <person name="Renault V."/>
            <person name="Bayer P.E."/>
            <person name="Golicz A.A."/>
            <person name="Manoli S."/>
            <person name="Lee T.H."/>
            <person name="Thi V.H."/>
            <person name="Chalabi S."/>
            <person name="Hu Q."/>
            <person name="Fan C."/>
            <person name="Tollenaere R."/>
            <person name="Lu Y."/>
            <person name="Battail C."/>
            <person name="Shen J."/>
            <person name="Sidebottom C.H."/>
            <person name="Wang X."/>
            <person name="Canaguier A."/>
            <person name="Chauveau A."/>
            <person name="Berard A."/>
            <person name="Deniot G."/>
            <person name="Guan M."/>
            <person name="Liu Z."/>
            <person name="Sun F."/>
            <person name="Lim Y.P."/>
            <person name="Lyons E."/>
            <person name="Town C.D."/>
            <person name="Bancroft I."/>
            <person name="Wang X."/>
            <person name="Meng J."/>
            <person name="Ma J."/>
            <person name="Pires J.C."/>
            <person name="King G.J."/>
            <person name="Brunel D."/>
            <person name="Delourme R."/>
            <person name="Renard M."/>
            <person name="Aury J.M."/>
            <person name="Adams K.L."/>
            <person name="Batley J."/>
            <person name="Snowdon R.J."/>
            <person name="Tost J."/>
            <person name="Edwards D."/>
            <person name="Zhou Y."/>
            <person name="Hua W."/>
            <person name="Sharpe A.G."/>
            <person name="Paterson A.H."/>
            <person name="Guan C."/>
            <person name="Wincker P."/>
        </authorList>
    </citation>
    <scope>NUCLEOTIDE SEQUENCE [LARGE SCALE GENOMIC DNA]</scope>
    <source>
        <strain evidence="4">cv. Darmor-bzh</strain>
    </source>
</reference>
<evidence type="ECO:0000313" key="3">
    <source>
        <dbReference type="EMBL" id="CDY59632.1"/>
    </source>
</evidence>
<evidence type="ECO:0000256" key="1">
    <source>
        <dbReference type="SAM" id="MobiDB-lite"/>
    </source>
</evidence>
<evidence type="ECO:0000313" key="2">
    <source>
        <dbReference type="EMBL" id="CAF1983658.1"/>
    </source>
</evidence>
<keyword evidence="4" id="KW-1185">Reference proteome</keyword>
<protein>
    <submittedName>
        <fullName evidence="2">(rape) hypothetical protein</fullName>
    </submittedName>
    <submittedName>
        <fullName evidence="3">BnaC07g48450D protein</fullName>
    </submittedName>
</protein>
<feature type="compositionally biased region" description="Basic residues" evidence="1">
    <location>
        <begin position="10"/>
        <end position="20"/>
    </location>
</feature>
<feature type="compositionally biased region" description="Polar residues" evidence="1">
    <location>
        <begin position="64"/>
        <end position="73"/>
    </location>
</feature>
<dbReference type="PaxDb" id="3708-A0A078J8E9"/>
<reference evidence="3" key="2">
    <citation type="submission" date="2014-06" db="EMBL/GenBank/DDBJ databases">
        <authorList>
            <person name="Genoscope - CEA"/>
        </authorList>
    </citation>
    <scope>NUCLEOTIDE SEQUENCE</scope>
</reference>
<proteinExistence type="predicted"/>
<sequence length="73" mass="8322">MREQVFKSLASKRKRVRKRAKTESPPCDSELKLDDSETLPTPNLAEERVVKGEEIEEEEEEVQPITTADYSSG</sequence>
<dbReference type="EMBL" id="HG994371">
    <property type="protein sequence ID" value="CAF1983658.1"/>
    <property type="molecule type" value="Genomic_DNA"/>
</dbReference>
<dbReference type="AlphaFoldDB" id="A0A078J8E9"/>
<evidence type="ECO:0000313" key="4">
    <source>
        <dbReference type="Proteomes" id="UP000028999"/>
    </source>
</evidence>
<reference evidence="2" key="3">
    <citation type="submission" date="2021-01" db="EMBL/GenBank/DDBJ databases">
        <authorList>
            <consortium name="Genoscope - CEA"/>
            <person name="William W."/>
        </authorList>
    </citation>
    <scope>NUCLEOTIDE SEQUENCE</scope>
</reference>
<dbReference type="Proteomes" id="UP000028999">
    <property type="component" value="Unassembled WGS sequence"/>
</dbReference>
<dbReference type="Proteomes" id="UP001295469">
    <property type="component" value="Chromosome C07"/>
</dbReference>